<dbReference type="Proteomes" id="UP000594161">
    <property type="component" value="Segment"/>
</dbReference>
<evidence type="ECO:0000313" key="2">
    <source>
        <dbReference type="Proteomes" id="UP000594161"/>
    </source>
</evidence>
<sequence length="161" mass="19168">MENKKVKNATPTVSNGIEFKSKIEVMVYNTLVQHGFEPQYEPITYVIWSGFRPTIPFYTRNEKTKQQILNLRKLVDVTYTPDFYIEYKGLKIIIEAKGFENDVWPYKFKMFRHLLEQQPDKDKYLIFEIFTKKQLLEAIEIIKGYGTSRENDELNQVPTKE</sequence>
<organism evidence="1 2">
    <name type="scientific">uncultured phage cr126_1</name>
    <dbReference type="NCBI Taxonomy" id="2772075"/>
    <lineage>
        <taxon>Viruses</taxon>
        <taxon>Duplodnaviria</taxon>
        <taxon>Heunggongvirae</taxon>
        <taxon>Uroviricota</taxon>
        <taxon>Caudoviricetes</taxon>
        <taxon>Crassvirales</taxon>
        <taxon>Steigviridae</taxon>
        <taxon>Asinivirinae</taxon>
        <taxon>Kolpuevirus</taxon>
        <taxon>Kolpuevirus hominis</taxon>
    </lineage>
</organism>
<dbReference type="GeneID" id="65130167"/>
<dbReference type="Gene3D" id="3.40.91.30">
    <property type="match status" value="1"/>
</dbReference>
<proteinExistence type="predicted"/>
<evidence type="ECO:0000313" key="1">
    <source>
        <dbReference type="EMBL" id="QOR59560.1"/>
    </source>
</evidence>
<dbReference type="RefSeq" id="YP_010111718.1">
    <property type="nucleotide sequence ID" value="NC_055884.1"/>
</dbReference>
<reference evidence="1 2" key="1">
    <citation type="submission" date="2020-07" db="EMBL/GenBank/DDBJ databases">
        <title>Taxonomic proposal: Crassvirales, a new order of highly abundant and diverse bacterial viruses.</title>
        <authorList>
            <person name="Shkoporov A.N."/>
            <person name="Stockdale S.R."/>
            <person name="Guerin E."/>
            <person name="Ross R.P."/>
            <person name="Hill C."/>
        </authorList>
    </citation>
    <scope>NUCLEOTIDE SEQUENCE [LARGE SCALE GENOMIC DNA]</scope>
</reference>
<dbReference type="EMBL" id="MT774391">
    <property type="protein sequence ID" value="QOR59560.1"/>
    <property type="molecule type" value="Genomic_DNA"/>
</dbReference>
<accession>A0A7M1S2E8</accession>
<keyword evidence="2" id="KW-1185">Reference proteome</keyword>
<protein>
    <submittedName>
        <fullName evidence="1">Uncharacterized protein</fullName>
    </submittedName>
</protein>
<dbReference type="KEGG" id="vg:65130167"/>
<name>A0A7M1S2E8_9CAUD</name>